<feature type="transmembrane region" description="Helical" evidence="1">
    <location>
        <begin position="134"/>
        <end position="154"/>
    </location>
</feature>
<feature type="transmembrane region" description="Helical" evidence="1">
    <location>
        <begin position="31"/>
        <end position="56"/>
    </location>
</feature>
<proteinExistence type="predicted"/>
<dbReference type="EMBL" id="JBHTLK010000205">
    <property type="protein sequence ID" value="MFD1151059.1"/>
    <property type="molecule type" value="Genomic_DNA"/>
</dbReference>
<sequence>GWVPSSAVGVVAAGVAGVLAANGVEWPALALYGALAVAAMAVPASAAVALIIGYPAAAMVLTGDEPSWPGVLALVVLLHLLHVLSAYAAVLPLASRVHLNALAAPAKRFAAVQLSVLGLAAVVILLPGGRTAEAVEVVGIACAVGLVLGVVLLMRRRG</sequence>
<organism evidence="2 3">
    <name type="scientific">Saccharothrix hoggarensis</name>
    <dbReference type="NCBI Taxonomy" id="913853"/>
    <lineage>
        <taxon>Bacteria</taxon>
        <taxon>Bacillati</taxon>
        <taxon>Actinomycetota</taxon>
        <taxon>Actinomycetes</taxon>
        <taxon>Pseudonocardiales</taxon>
        <taxon>Pseudonocardiaceae</taxon>
        <taxon>Saccharothrix</taxon>
    </lineage>
</organism>
<gene>
    <name evidence="2" type="ORF">ACFQ3T_28355</name>
</gene>
<evidence type="ECO:0000313" key="3">
    <source>
        <dbReference type="Proteomes" id="UP001597168"/>
    </source>
</evidence>
<dbReference type="Proteomes" id="UP001597168">
    <property type="component" value="Unassembled WGS sequence"/>
</dbReference>
<keyword evidence="1" id="KW-1133">Transmembrane helix</keyword>
<evidence type="ECO:0000256" key="1">
    <source>
        <dbReference type="SAM" id="Phobius"/>
    </source>
</evidence>
<keyword evidence="1" id="KW-0472">Membrane</keyword>
<dbReference type="RefSeq" id="WP_380727720.1">
    <property type="nucleotide sequence ID" value="NZ_JBHTLK010000205.1"/>
</dbReference>
<evidence type="ECO:0008006" key="4">
    <source>
        <dbReference type="Google" id="ProtNLM"/>
    </source>
</evidence>
<evidence type="ECO:0000313" key="2">
    <source>
        <dbReference type="EMBL" id="MFD1151059.1"/>
    </source>
</evidence>
<accession>A0ABW3R1X4</accession>
<keyword evidence="1" id="KW-0812">Transmembrane</keyword>
<keyword evidence="3" id="KW-1185">Reference proteome</keyword>
<feature type="transmembrane region" description="Helical" evidence="1">
    <location>
        <begin position="68"/>
        <end position="89"/>
    </location>
</feature>
<comment type="caution">
    <text evidence="2">The sequence shown here is derived from an EMBL/GenBank/DDBJ whole genome shotgun (WGS) entry which is preliminary data.</text>
</comment>
<feature type="transmembrane region" description="Helical" evidence="1">
    <location>
        <begin position="109"/>
        <end position="128"/>
    </location>
</feature>
<feature type="non-terminal residue" evidence="2">
    <location>
        <position position="1"/>
    </location>
</feature>
<name>A0ABW3R1X4_9PSEU</name>
<reference evidence="3" key="1">
    <citation type="journal article" date="2019" name="Int. J. Syst. Evol. Microbiol.">
        <title>The Global Catalogue of Microorganisms (GCM) 10K type strain sequencing project: providing services to taxonomists for standard genome sequencing and annotation.</title>
        <authorList>
            <consortium name="The Broad Institute Genomics Platform"/>
            <consortium name="The Broad Institute Genome Sequencing Center for Infectious Disease"/>
            <person name="Wu L."/>
            <person name="Ma J."/>
        </authorList>
    </citation>
    <scope>NUCLEOTIDE SEQUENCE [LARGE SCALE GENOMIC DNA]</scope>
    <source>
        <strain evidence="3">CCUG 60214</strain>
    </source>
</reference>
<protein>
    <recommendedName>
        <fullName evidence="4">Low temperature requirement A protein (LtrA)</fullName>
    </recommendedName>
</protein>
<feature type="transmembrane region" description="Helical" evidence="1">
    <location>
        <begin position="6"/>
        <end position="24"/>
    </location>
</feature>